<evidence type="ECO:0000256" key="2">
    <source>
        <dbReference type="SAM" id="MobiDB-lite"/>
    </source>
</evidence>
<evidence type="ECO:0000259" key="3">
    <source>
        <dbReference type="PROSITE" id="PS50103"/>
    </source>
</evidence>
<organism evidence="4 5">
    <name type="scientific">Effrenium voratum</name>
    <dbReference type="NCBI Taxonomy" id="2562239"/>
    <lineage>
        <taxon>Eukaryota</taxon>
        <taxon>Sar</taxon>
        <taxon>Alveolata</taxon>
        <taxon>Dinophyceae</taxon>
        <taxon>Suessiales</taxon>
        <taxon>Symbiodiniaceae</taxon>
        <taxon>Effrenium</taxon>
    </lineage>
</organism>
<accession>A0AA36JAB5</accession>
<keyword evidence="1" id="KW-0863">Zinc-finger</keyword>
<comment type="caution">
    <text evidence="4">The sequence shown here is derived from an EMBL/GenBank/DDBJ whole genome shotgun (WGS) entry which is preliminary data.</text>
</comment>
<feature type="domain" description="C3H1-type" evidence="3">
    <location>
        <begin position="164"/>
        <end position="191"/>
    </location>
</feature>
<dbReference type="SUPFAM" id="SSF50998">
    <property type="entry name" value="Quinoprotein alcohol dehydrogenase-like"/>
    <property type="match status" value="1"/>
</dbReference>
<dbReference type="Gene3D" id="2.130.10.10">
    <property type="entry name" value="YVTN repeat-like/Quinoprotein amine dehydrogenase"/>
    <property type="match status" value="1"/>
</dbReference>
<dbReference type="Proteomes" id="UP001178507">
    <property type="component" value="Unassembled WGS sequence"/>
</dbReference>
<evidence type="ECO:0000313" key="4">
    <source>
        <dbReference type="EMBL" id="CAJ1402041.1"/>
    </source>
</evidence>
<reference evidence="4" key="1">
    <citation type="submission" date="2023-08" db="EMBL/GenBank/DDBJ databases">
        <authorList>
            <person name="Chen Y."/>
            <person name="Shah S."/>
            <person name="Dougan E. K."/>
            <person name="Thang M."/>
            <person name="Chan C."/>
        </authorList>
    </citation>
    <scope>NUCLEOTIDE SEQUENCE</scope>
</reference>
<feature type="compositionally biased region" description="Polar residues" evidence="2">
    <location>
        <begin position="30"/>
        <end position="47"/>
    </location>
</feature>
<feature type="region of interest" description="Disordered" evidence="2">
    <location>
        <begin position="60"/>
        <end position="85"/>
    </location>
</feature>
<dbReference type="PROSITE" id="PS50103">
    <property type="entry name" value="ZF_C3H1"/>
    <property type="match status" value="1"/>
</dbReference>
<evidence type="ECO:0000313" key="5">
    <source>
        <dbReference type="Proteomes" id="UP001178507"/>
    </source>
</evidence>
<dbReference type="GO" id="GO:0008270">
    <property type="term" value="F:zinc ion binding"/>
    <property type="evidence" value="ECO:0007669"/>
    <property type="project" value="UniProtKB-KW"/>
</dbReference>
<gene>
    <name evidence="4" type="ORF">EVOR1521_LOCUS25019</name>
</gene>
<protein>
    <recommendedName>
        <fullName evidence="3">C3H1-type domain-containing protein</fullName>
    </recommendedName>
</protein>
<dbReference type="AlphaFoldDB" id="A0AA36JAB5"/>
<dbReference type="EMBL" id="CAUJNA010003438">
    <property type="protein sequence ID" value="CAJ1402041.1"/>
    <property type="molecule type" value="Genomic_DNA"/>
</dbReference>
<dbReference type="InterPro" id="IPR000571">
    <property type="entry name" value="Znf_CCCH"/>
</dbReference>
<keyword evidence="1" id="KW-0479">Metal-binding</keyword>
<keyword evidence="1" id="KW-0862">Zinc</keyword>
<sequence length="725" mass="77721">MHLTFGQQIEDANCILRQFGGPPARGKDFTPSTTCSMSSGNGISPQTLAEDGDLADFELPPSAVPLEKDGKVTDDDTSASDGCDAWSHTARLPQLRVRAFRASPLRSPMRSPDNAPRRRSKDEGAAATRAQLREGGTGVEDVLNRVRYDLCDSEGFQVLVDNVERPNLCRAHLLRAECRHGSNCRHHHGGSLRWRGERPLVSSGSVPHVEALGLAHLWQLLDSAPCSTARHSLLQTVAFLLYQGEVVWSRHVGRTATQQLWDSFLASRFGRAPSAATPSASGRAARGDFSDAAELVAAWPGAVWERVLEHLQDPCLISGAACALLCSCQSMQRSALGDESLWEMLGSWTDGPALTQVPASPFQSYTSLAKNLQLYRVCWEACQGSKAPKSPCLGPEAPRGSPSMSPEIDRRSASVELGFEVSMLRGNASLAVAACRRSNELRLFQSRGLGRLPALRVSRNVEAFDMLNEKDALVVGGADGQLMLHAVSDPKNCQRLARLEVADRNRDALGGSCPTFAGLHFLHAGSQVVVAARSQSRAQLLDVATASEVSRCNTGGPLLQCELLGNEALLFDANGTVKLWDLRTKSPVTQFRCPSPGRTPSLSVNVGSPACAILSTSLHWLDLRAGHATEARPAEQWPGIFQEAYPGRLVMAIRGLVAAWFDGPAPVACWFGAGPAFVPIGADYGNAAVTAAALPLGGGAPPFAVALARPSRRRRRLVYELCAAA</sequence>
<proteinExistence type="predicted"/>
<evidence type="ECO:0000256" key="1">
    <source>
        <dbReference type="PROSITE-ProRule" id="PRU00723"/>
    </source>
</evidence>
<name>A0AA36JAB5_9DINO</name>
<keyword evidence="5" id="KW-1185">Reference proteome</keyword>
<feature type="region of interest" description="Disordered" evidence="2">
    <location>
        <begin position="23"/>
        <end position="48"/>
    </location>
</feature>
<dbReference type="InterPro" id="IPR015943">
    <property type="entry name" value="WD40/YVTN_repeat-like_dom_sf"/>
</dbReference>
<feature type="region of interest" description="Disordered" evidence="2">
    <location>
        <begin position="98"/>
        <end position="133"/>
    </location>
</feature>
<feature type="region of interest" description="Disordered" evidence="2">
    <location>
        <begin position="386"/>
        <end position="408"/>
    </location>
</feature>
<dbReference type="InterPro" id="IPR011047">
    <property type="entry name" value="Quinoprotein_ADH-like_sf"/>
</dbReference>
<feature type="zinc finger region" description="C3H1-type" evidence="1">
    <location>
        <begin position="164"/>
        <end position="191"/>
    </location>
</feature>